<protein>
    <recommendedName>
        <fullName evidence="7">Ribonuclease VapC</fullName>
        <shortName evidence="7">RNase VapC</shortName>
        <ecNumber evidence="7">3.1.-.-</ecNumber>
    </recommendedName>
    <alternativeName>
        <fullName evidence="7">Toxin VapC</fullName>
    </alternativeName>
</protein>
<dbReference type="EC" id="3.1.-.-" evidence="7"/>
<dbReference type="EMBL" id="MVHM01000029">
    <property type="protein sequence ID" value="ORA31688.1"/>
    <property type="molecule type" value="Genomic_DNA"/>
</dbReference>
<keyword evidence="2 7" id="KW-1277">Toxin-antitoxin system</keyword>
<evidence type="ECO:0000256" key="3">
    <source>
        <dbReference type="ARBA" id="ARBA00022722"/>
    </source>
</evidence>
<dbReference type="GO" id="GO:0090729">
    <property type="term" value="F:toxin activity"/>
    <property type="evidence" value="ECO:0007669"/>
    <property type="project" value="UniProtKB-KW"/>
</dbReference>
<keyword evidence="6 7" id="KW-0460">Magnesium</keyword>
<dbReference type="InterPro" id="IPR022907">
    <property type="entry name" value="VapC_family"/>
</dbReference>
<dbReference type="AlphaFoldDB" id="A0AA91LTI8"/>
<dbReference type="Pfam" id="PF01850">
    <property type="entry name" value="PIN"/>
    <property type="match status" value="1"/>
</dbReference>
<comment type="function">
    <text evidence="7">Toxic component of a toxin-antitoxin (TA) system. An RNase.</text>
</comment>
<evidence type="ECO:0000256" key="4">
    <source>
        <dbReference type="ARBA" id="ARBA00022723"/>
    </source>
</evidence>
<proteinExistence type="inferred from homology"/>
<organism evidence="9 10">
    <name type="scientific">Mycobacterium branderi</name>
    <dbReference type="NCBI Taxonomy" id="43348"/>
    <lineage>
        <taxon>Bacteria</taxon>
        <taxon>Bacillati</taxon>
        <taxon>Actinomycetota</taxon>
        <taxon>Actinomycetes</taxon>
        <taxon>Mycobacteriales</taxon>
        <taxon>Mycobacteriaceae</taxon>
        <taxon>Mycobacterium</taxon>
    </lineage>
</organism>
<keyword evidence="5 7" id="KW-0378">Hydrolase</keyword>
<keyword evidence="7" id="KW-0800">Toxin</keyword>
<feature type="domain" description="PIN" evidence="8">
    <location>
        <begin position="2"/>
        <end position="112"/>
    </location>
</feature>
<comment type="caution">
    <text evidence="9">The sequence shown here is derived from an EMBL/GenBank/DDBJ whole genome shotgun (WGS) entry which is preliminary data.</text>
</comment>
<comment type="similarity">
    <text evidence="7">Belongs to the PINc/VapC protein family.</text>
</comment>
<reference evidence="9 10" key="1">
    <citation type="submission" date="2016-12" db="EMBL/GenBank/DDBJ databases">
        <title>The new phylogeny of genus Mycobacterium.</title>
        <authorList>
            <person name="Tortoli E."/>
            <person name="Trovato A."/>
            <person name="Cirillo D.M."/>
        </authorList>
    </citation>
    <scope>NUCLEOTIDE SEQUENCE [LARGE SCALE GENOMIC DNA]</scope>
    <source>
        <strain evidence="9 10">DSM 44624</strain>
    </source>
</reference>
<keyword evidence="3 7" id="KW-0540">Nuclease</keyword>
<sequence>MILVDTSVWIDHLHHTDPRLVALLNADEVGCHPYVIDELALGSIKQRAIVIELLGSLHRFPVLTHAEVMTLVDRRRLFGRGLSAVDAHLLGSVSLVGGARLWTRDKRLIAVCRDTGVPSLAESG</sequence>
<dbReference type="InterPro" id="IPR002716">
    <property type="entry name" value="PIN_dom"/>
</dbReference>
<dbReference type="GO" id="GO:0000287">
    <property type="term" value="F:magnesium ion binding"/>
    <property type="evidence" value="ECO:0007669"/>
    <property type="project" value="UniProtKB-UniRule"/>
</dbReference>
<evidence type="ECO:0000256" key="1">
    <source>
        <dbReference type="ARBA" id="ARBA00001946"/>
    </source>
</evidence>
<evidence type="ECO:0000313" key="9">
    <source>
        <dbReference type="EMBL" id="ORA31688.1"/>
    </source>
</evidence>
<dbReference type="Gene3D" id="3.40.50.1010">
    <property type="entry name" value="5'-nuclease"/>
    <property type="match status" value="1"/>
</dbReference>
<evidence type="ECO:0000256" key="2">
    <source>
        <dbReference type="ARBA" id="ARBA00022649"/>
    </source>
</evidence>
<dbReference type="GO" id="GO:0016787">
    <property type="term" value="F:hydrolase activity"/>
    <property type="evidence" value="ECO:0007669"/>
    <property type="project" value="UniProtKB-KW"/>
</dbReference>
<gene>
    <name evidence="7" type="primary">vapC</name>
    <name evidence="9" type="ORF">BST20_26530</name>
</gene>
<feature type="binding site" evidence="7">
    <location>
        <position position="5"/>
    </location>
    <ligand>
        <name>Mg(2+)</name>
        <dbReference type="ChEBI" id="CHEBI:18420"/>
    </ligand>
</feature>
<evidence type="ECO:0000256" key="7">
    <source>
        <dbReference type="HAMAP-Rule" id="MF_00265"/>
    </source>
</evidence>
<dbReference type="Proteomes" id="UP000192441">
    <property type="component" value="Unassembled WGS sequence"/>
</dbReference>
<evidence type="ECO:0000259" key="8">
    <source>
        <dbReference type="Pfam" id="PF01850"/>
    </source>
</evidence>
<evidence type="ECO:0000256" key="5">
    <source>
        <dbReference type="ARBA" id="ARBA00022801"/>
    </source>
</evidence>
<accession>A0AA91LTI8</accession>
<dbReference type="GO" id="GO:0004540">
    <property type="term" value="F:RNA nuclease activity"/>
    <property type="evidence" value="ECO:0007669"/>
    <property type="project" value="InterPro"/>
</dbReference>
<comment type="cofactor">
    <cofactor evidence="1 7">
        <name>Mg(2+)</name>
        <dbReference type="ChEBI" id="CHEBI:18420"/>
    </cofactor>
</comment>
<dbReference type="SUPFAM" id="SSF88723">
    <property type="entry name" value="PIN domain-like"/>
    <property type="match status" value="1"/>
</dbReference>
<dbReference type="RefSeq" id="WP_083134392.1">
    <property type="nucleotide sequence ID" value="NZ_AP022606.1"/>
</dbReference>
<dbReference type="InterPro" id="IPR029060">
    <property type="entry name" value="PIN-like_dom_sf"/>
</dbReference>
<evidence type="ECO:0000313" key="10">
    <source>
        <dbReference type="Proteomes" id="UP000192441"/>
    </source>
</evidence>
<feature type="binding site" evidence="7">
    <location>
        <position position="86"/>
    </location>
    <ligand>
        <name>Mg(2+)</name>
        <dbReference type="ChEBI" id="CHEBI:18420"/>
    </ligand>
</feature>
<name>A0AA91LTI8_9MYCO</name>
<keyword evidence="4 7" id="KW-0479">Metal-binding</keyword>
<dbReference type="HAMAP" id="MF_00265">
    <property type="entry name" value="VapC_Nob1"/>
    <property type="match status" value="1"/>
</dbReference>
<evidence type="ECO:0000256" key="6">
    <source>
        <dbReference type="ARBA" id="ARBA00022842"/>
    </source>
</evidence>